<evidence type="ECO:0000313" key="7">
    <source>
        <dbReference type="EMBL" id="CAB4953734.1"/>
    </source>
</evidence>
<accession>A0A6J5Z4G0</accession>
<evidence type="ECO:0000313" key="3">
    <source>
        <dbReference type="EMBL" id="CAB4586709.1"/>
    </source>
</evidence>
<dbReference type="EMBL" id="CAFBLG010000031">
    <property type="protein sequence ID" value="CAB4862009.1"/>
    <property type="molecule type" value="Genomic_DNA"/>
</dbReference>
<gene>
    <name evidence="3" type="ORF">UFOPK1776_00364</name>
    <name evidence="4" type="ORF">UFOPK2355_00128</name>
    <name evidence="5" type="ORF">UFOPK2886_00082</name>
    <name evidence="6" type="ORF">UFOPK3295_00476</name>
    <name evidence="7" type="ORF">UFOPK3797_00670</name>
    <name evidence="2" type="ORF">UFOPK4028_00551</name>
</gene>
<evidence type="ECO:0000313" key="2">
    <source>
        <dbReference type="EMBL" id="CAB4336097.1"/>
    </source>
</evidence>
<dbReference type="EMBL" id="CAFBNN010000077">
    <property type="protein sequence ID" value="CAB4953734.1"/>
    <property type="molecule type" value="Genomic_DNA"/>
</dbReference>
<keyword evidence="1" id="KW-0812">Transmembrane</keyword>
<evidence type="ECO:0000313" key="6">
    <source>
        <dbReference type="EMBL" id="CAB4862009.1"/>
    </source>
</evidence>
<keyword evidence="1" id="KW-0472">Membrane</keyword>
<keyword evidence="1" id="KW-1133">Transmembrane helix</keyword>
<evidence type="ECO:0000313" key="5">
    <source>
        <dbReference type="EMBL" id="CAB4760663.1"/>
    </source>
</evidence>
<proteinExistence type="predicted"/>
<organism evidence="2">
    <name type="scientific">freshwater metagenome</name>
    <dbReference type="NCBI Taxonomy" id="449393"/>
    <lineage>
        <taxon>unclassified sequences</taxon>
        <taxon>metagenomes</taxon>
        <taxon>ecological metagenomes</taxon>
    </lineage>
</organism>
<name>A0A6J5Z4G0_9ZZZZ</name>
<dbReference type="EMBL" id="CAEZXF010000015">
    <property type="protein sequence ID" value="CAB4672070.1"/>
    <property type="molecule type" value="Genomic_DNA"/>
</dbReference>
<dbReference type="SUPFAM" id="SSF55961">
    <property type="entry name" value="Bet v1-like"/>
    <property type="match status" value="1"/>
</dbReference>
<dbReference type="AlphaFoldDB" id="A0A6J5Z4G0"/>
<dbReference type="EMBL" id="CAEZZO010000006">
    <property type="protein sequence ID" value="CAB4760663.1"/>
    <property type="molecule type" value="Genomic_DNA"/>
</dbReference>
<reference evidence="2" key="1">
    <citation type="submission" date="2020-05" db="EMBL/GenBank/DDBJ databases">
        <authorList>
            <person name="Chiriac C."/>
            <person name="Salcher M."/>
            <person name="Ghai R."/>
            <person name="Kavagutti S V."/>
        </authorList>
    </citation>
    <scope>NUCLEOTIDE SEQUENCE</scope>
</reference>
<sequence>MNKLSHLELNIKIKKPIDKVWASLVDWHSQSDWMLQTKVWSELDQDRTVKNGKGVLIFAFTGLFPSLYPKIRIGILDTMEITRFKPPVLCEVVHIGRVIRGTGKFELKKSKDGTIFNWQEDLVAHPVFLLVMKPLLLLGVWISLRRFARQLTR</sequence>
<dbReference type="EMBL" id="CAESAC010000064">
    <property type="protein sequence ID" value="CAB4336097.1"/>
    <property type="molecule type" value="Genomic_DNA"/>
</dbReference>
<protein>
    <submittedName>
        <fullName evidence="2">Unannotated protein</fullName>
    </submittedName>
</protein>
<dbReference type="EMBL" id="CAEZUC010000036">
    <property type="protein sequence ID" value="CAB4586709.1"/>
    <property type="molecule type" value="Genomic_DNA"/>
</dbReference>
<feature type="transmembrane region" description="Helical" evidence="1">
    <location>
        <begin position="123"/>
        <end position="144"/>
    </location>
</feature>
<evidence type="ECO:0000256" key="1">
    <source>
        <dbReference type="SAM" id="Phobius"/>
    </source>
</evidence>
<evidence type="ECO:0000313" key="4">
    <source>
        <dbReference type="EMBL" id="CAB4672070.1"/>
    </source>
</evidence>